<proteinExistence type="predicted"/>
<feature type="transmembrane region" description="Helical" evidence="1">
    <location>
        <begin position="187"/>
        <end position="208"/>
    </location>
</feature>
<feature type="transmembrane region" description="Helical" evidence="1">
    <location>
        <begin position="72"/>
        <end position="90"/>
    </location>
</feature>
<reference evidence="2 3" key="1">
    <citation type="journal article" date="2014" name="Antonie Van Leeuwenhoek">
        <title>Hyphomonas beringensis sp. nov. and Hyphomonas chukchiensis sp. nov., isolated from surface seawater of the Bering Sea and Chukchi Sea.</title>
        <authorList>
            <person name="Li C."/>
            <person name="Lai Q."/>
            <person name="Li G."/>
            <person name="Dong C."/>
            <person name="Wang J."/>
            <person name="Liao Y."/>
            <person name="Shao Z."/>
        </authorList>
    </citation>
    <scope>NUCLEOTIDE SEQUENCE [LARGE SCALE GENOMIC DNA]</scope>
    <source>
        <strain evidence="2 3">PS728</strain>
    </source>
</reference>
<dbReference type="Proteomes" id="UP000027100">
    <property type="component" value="Unassembled WGS sequence"/>
</dbReference>
<keyword evidence="1" id="KW-1133">Transmembrane helix</keyword>
<feature type="transmembrane region" description="Helical" evidence="1">
    <location>
        <begin position="123"/>
        <end position="149"/>
    </location>
</feature>
<gene>
    <name evidence="2" type="ORF">HPO_18535</name>
</gene>
<keyword evidence="1" id="KW-0812">Transmembrane</keyword>
<dbReference type="OrthoDB" id="7617454at2"/>
<dbReference type="AlphaFoldDB" id="A0A062V9B1"/>
<evidence type="ECO:0000313" key="2">
    <source>
        <dbReference type="EMBL" id="KCZ96711.1"/>
    </source>
</evidence>
<evidence type="ECO:0008006" key="4">
    <source>
        <dbReference type="Google" id="ProtNLM"/>
    </source>
</evidence>
<feature type="transmembrane region" description="Helical" evidence="1">
    <location>
        <begin position="161"/>
        <end position="181"/>
    </location>
</feature>
<sequence>MSDKPPSPADQKPASYGDDDMTRASGWDALLDDLFGLNVRALKTVAAALFSPARLFEAARDVDWLGRYTPSIRLVFTLIAAVVFLKFLWVNDTSGLFAYTQATMEAMGTEFPGRTPEEAARDYLAALLVTYPFSYFGVHAVFALMLNIWGKGTPLAVRIRLYFAGLLPVLLAGVLMTLVYAGLSAEALEQTMVIGFGLMLGLYFLTLYRGLGPVHRGAGRAGRSALGAVVMMGGDLVVSAVSSLWAVTLLFAGAS</sequence>
<protein>
    <recommendedName>
        <fullName evidence="4">Yip1 domain-containing protein</fullName>
    </recommendedName>
</protein>
<dbReference type="EMBL" id="ARYM01000036">
    <property type="protein sequence ID" value="KCZ96711.1"/>
    <property type="molecule type" value="Genomic_DNA"/>
</dbReference>
<keyword evidence="1" id="KW-0472">Membrane</keyword>
<accession>A0A062V9B1</accession>
<name>A0A062V9B1_9PROT</name>
<dbReference type="RefSeq" id="WP_035602380.1">
    <property type="nucleotide sequence ID" value="NZ_ARYM01000036.1"/>
</dbReference>
<evidence type="ECO:0000313" key="3">
    <source>
        <dbReference type="Proteomes" id="UP000027100"/>
    </source>
</evidence>
<organism evidence="2 3">
    <name type="scientific">Hyphomonas polymorpha PS728</name>
    <dbReference type="NCBI Taxonomy" id="1280954"/>
    <lineage>
        <taxon>Bacteria</taxon>
        <taxon>Pseudomonadati</taxon>
        <taxon>Pseudomonadota</taxon>
        <taxon>Alphaproteobacteria</taxon>
        <taxon>Hyphomonadales</taxon>
        <taxon>Hyphomonadaceae</taxon>
        <taxon>Hyphomonas</taxon>
    </lineage>
</organism>
<feature type="transmembrane region" description="Helical" evidence="1">
    <location>
        <begin position="229"/>
        <end position="252"/>
    </location>
</feature>
<evidence type="ECO:0000256" key="1">
    <source>
        <dbReference type="SAM" id="Phobius"/>
    </source>
</evidence>
<keyword evidence="3" id="KW-1185">Reference proteome</keyword>
<dbReference type="PATRIC" id="fig|1280954.3.peg.3729"/>
<comment type="caution">
    <text evidence="2">The sequence shown here is derived from an EMBL/GenBank/DDBJ whole genome shotgun (WGS) entry which is preliminary data.</text>
</comment>
<dbReference type="STRING" id="1280954.HPO_18535"/>